<protein>
    <submittedName>
        <fullName evidence="1">Uncharacterized protein</fullName>
    </submittedName>
</protein>
<dbReference type="Proteomes" id="UP001651158">
    <property type="component" value="Unassembled WGS sequence"/>
</dbReference>
<dbReference type="InterPro" id="IPR022179">
    <property type="entry name" value="CFAP276"/>
</dbReference>
<gene>
    <name evidence="1" type="ORF">TcWFU_005958</name>
</gene>
<dbReference type="EMBL" id="JAKROA010000002">
    <property type="protein sequence ID" value="KAL5110470.1"/>
    <property type="molecule type" value="Genomic_DNA"/>
</dbReference>
<name>A0ABR4QM46_9CEST</name>
<keyword evidence="2" id="KW-1185">Reference proteome</keyword>
<dbReference type="Pfam" id="PF12494">
    <property type="entry name" value="DUF3695"/>
    <property type="match status" value="1"/>
</dbReference>
<evidence type="ECO:0000313" key="1">
    <source>
        <dbReference type="EMBL" id="KAL5110470.1"/>
    </source>
</evidence>
<reference evidence="1 2" key="1">
    <citation type="journal article" date="2022" name="Front. Cell. Infect. Microbiol.">
        <title>The Genomes of Two Strains of Taenia crassiceps the Animal Model for the Study of Human Cysticercosis.</title>
        <authorList>
            <person name="Bobes R.J."/>
            <person name="Estrada K."/>
            <person name="Rios-Valencia D.G."/>
            <person name="Calderon-Gallegos A."/>
            <person name="de la Torre P."/>
            <person name="Carrero J.C."/>
            <person name="Sanchez-Flores A."/>
            <person name="Laclette J.P."/>
        </authorList>
    </citation>
    <scope>NUCLEOTIDE SEQUENCE [LARGE SCALE GENOMIC DNA]</scope>
    <source>
        <strain evidence="1">WFUcys</strain>
    </source>
</reference>
<evidence type="ECO:0000313" key="2">
    <source>
        <dbReference type="Proteomes" id="UP001651158"/>
    </source>
</evidence>
<proteinExistence type="predicted"/>
<organism evidence="1 2">
    <name type="scientific">Taenia crassiceps</name>
    <dbReference type="NCBI Taxonomy" id="6207"/>
    <lineage>
        <taxon>Eukaryota</taxon>
        <taxon>Metazoa</taxon>
        <taxon>Spiralia</taxon>
        <taxon>Lophotrochozoa</taxon>
        <taxon>Platyhelminthes</taxon>
        <taxon>Cestoda</taxon>
        <taxon>Eucestoda</taxon>
        <taxon>Cyclophyllidea</taxon>
        <taxon>Taeniidae</taxon>
        <taxon>Taenia</taxon>
    </lineage>
</organism>
<sequence length="148" mass="17345">MQQQYCDFCRSSQKPRKPVFEEPSFNRLAYTHTLESTRHKNSFYDCEAPADLLERKLRSTYNHHRDWNKDNIHTATQPETCIKGHGRILLNRILDARTPRPPPHKPFVYWQCAYKSHPLKNDNSITGVHLQETNGGYSRQPDGGFYSI</sequence>
<accession>A0ABR4QM46</accession>
<comment type="caution">
    <text evidence="1">The sequence shown here is derived from an EMBL/GenBank/DDBJ whole genome shotgun (WGS) entry which is preliminary data.</text>
</comment>